<evidence type="ECO:0000313" key="2">
    <source>
        <dbReference type="Proteomes" id="UP001385892"/>
    </source>
</evidence>
<reference evidence="1 2" key="1">
    <citation type="submission" date="2024-03" db="EMBL/GenBank/DDBJ databases">
        <title>Novel species of the genus Variovorax.</title>
        <authorList>
            <person name="Liu Q."/>
            <person name="Xin Y.-H."/>
        </authorList>
    </citation>
    <scope>NUCLEOTIDE SEQUENCE [LARGE SCALE GENOMIC DNA]</scope>
    <source>
        <strain evidence="1 2">KACC 18900</strain>
    </source>
</reference>
<organism evidence="1 2">
    <name type="scientific">Variovorax rhizosphaerae</name>
    <dbReference type="NCBI Taxonomy" id="1836200"/>
    <lineage>
        <taxon>Bacteria</taxon>
        <taxon>Pseudomonadati</taxon>
        <taxon>Pseudomonadota</taxon>
        <taxon>Betaproteobacteria</taxon>
        <taxon>Burkholderiales</taxon>
        <taxon>Comamonadaceae</taxon>
        <taxon>Variovorax</taxon>
    </lineage>
</organism>
<dbReference type="Proteomes" id="UP001385892">
    <property type="component" value="Unassembled WGS sequence"/>
</dbReference>
<dbReference type="EMBL" id="JBBKZT010000015">
    <property type="protein sequence ID" value="MEJ8850474.1"/>
    <property type="molecule type" value="Genomic_DNA"/>
</dbReference>
<keyword evidence="2" id="KW-1185">Reference proteome</keyword>
<evidence type="ECO:0000313" key="1">
    <source>
        <dbReference type="EMBL" id="MEJ8850474.1"/>
    </source>
</evidence>
<gene>
    <name evidence="1" type="ORF">WKW82_27810</name>
</gene>
<accession>A0ABU8WUB1</accession>
<protein>
    <submittedName>
        <fullName evidence="1">Uncharacterized protein</fullName>
    </submittedName>
</protein>
<comment type="caution">
    <text evidence="1">The sequence shown here is derived from an EMBL/GenBank/DDBJ whole genome shotgun (WGS) entry which is preliminary data.</text>
</comment>
<dbReference type="RefSeq" id="WP_340345826.1">
    <property type="nucleotide sequence ID" value="NZ_JBBKZT010000015.1"/>
</dbReference>
<proteinExistence type="predicted"/>
<sequence length="104" mass="11377">MPFEYQPAPRLQIATFGSGSEVDAAVARELAEHRRAWNAQQRALRIATETGDATRDAILAGKVTVAEIEAVLTRSPPPVLTLRARIAAAWRIVFQKGTSHARET</sequence>
<name>A0ABU8WUB1_9BURK</name>